<keyword evidence="1" id="KW-0812">Transmembrane</keyword>
<proteinExistence type="predicted"/>
<evidence type="ECO:0000256" key="1">
    <source>
        <dbReference type="SAM" id="Phobius"/>
    </source>
</evidence>
<evidence type="ECO:0000313" key="3">
    <source>
        <dbReference type="Proteomes" id="UP001305002"/>
    </source>
</evidence>
<dbReference type="RefSeq" id="WP_317926410.1">
    <property type="nucleotide sequence ID" value="NZ_CP137524.1"/>
</dbReference>
<keyword evidence="1" id="KW-0472">Membrane</keyword>
<feature type="transmembrane region" description="Helical" evidence="1">
    <location>
        <begin position="117"/>
        <end position="139"/>
    </location>
</feature>
<reference evidence="2 3" key="1">
    <citation type="journal article" date="2021" name="J. Microbiol. Biotechnol.">
        <title>An Efficient Markerless Deletion System Suitable for the Industrial Strains of Streptomyces.</title>
        <authorList>
            <person name="Dong J."/>
            <person name="Wei J."/>
            <person name="Li H."/>
            <person name="Zhao S."/>
            <person name="Guan W."/>
        </authorList>
    </citation>
    <scope>NUCLEOTIDE SEQUENCE [LARGE SCALE GENOMIC DNA]</scope>
    <source>
        <strain evidence="2 3">CICC 11043</strain>
    </source>
</reference>
<name>A0ABZ0KE83_STRC4</name>
<organism evidence="2 3">
    <name type="scientific">Streptomyces coeruleorubidus</name>
    <dbReference type="NCBI Taxonomy" id="116188"/>
    <lineage>
        <taxon>Bacteria</taxon>
        <taxon>Bacillati</taxon>
        <taxon>Actinomycetota</taxon>
        <taxon>Actinomycetes</taxon>
        <taxon>Kitasatosporales</taxon>
        <taxon>Streptomycetaceae</taxon>
        <taxon>Streptomyces</taxon>
    </lineage>
</organism>
<dbReference type="Proteomes" id="UP001305002">
    <property type="component" value="Chromosome"/>
</dbReference>
<protein>
    <recommendedName>
        <fullName evidence="4">DUF4760 domain-containing protein</fullName>
    </recommendedName>
</protein>
<keyword evidence="1" id="KW-1133">Transmembrane helix</keyword>
<dbReference type="EMBL" id="CP137524">
    <property type="protein sequence ID" value="WOT36310.1"/>
    <property type="molecule type" value="Genomic_DNA"/>
</dbReference>
<accession>A0ABZ0KE83</accession>
<reference evidence="2 3" key="2">
    <citation type="journal article" date="2024" name="Microb. Biotechnol.">
        <title>The involvement of multiple ABC transporters in daunorubicin efflux in Streptomyces coeruleorubidus.</title>
        <authorList>
            <person name="Dong J."/>
            <person name="Ning J."/>
            <person name="Tian Y."/>
            <person name="Li H."/>
            <person name="Chen H."/>
            <person name="Guan W."/>
        </authorList>
    </citation>
    <scope>NUCLEOTIDE SEQUENCE [LARGE SCALE GENOMIC DNA]</scope>
    <source>
        <strain evidence="2 3">CICC 11043</strain>
    </source>
</reference>
<feature type="transmembrane region" description="Helical" evidence="1">
    <location>
        <begin position="86"/>
        <end position="105"/>
    </location>
</feature>
<gene>
    <name evidence="2" type="ORF">R5U08_20240</name>
</gene>
<sequence>MLSVLDGAAQDGEQAAQLRVARNSALPSNQSSTSSALSSFSFRLPTKVTWCRRSPQQMRPLPSSALGGGVGVSDPRSASDRISGSAMVLVVGLIADITAAAFFLVSSDTRSWLKSHYLFVAVTALLLTAGVLALLNMVLSLRGELRSARDELQARLSSPTEHDMEMFRAVNGYASPQSHMIIWLREGFLVSRAEDRQVRDLENMVLFFEREPRGFDDHEIHSAYREFLQSARLLLNKISEHMWLEGRTGWLNIPPEWDATQPERRDRAMQEIGEAHDQFMQSYDAFFLALQQKRFTSTIATPANSPLI</sequence>
<evidence type="ECO:0000313" key="2">
    <source>
        <dbReference type="EMBL" id="WOT36310.1"/>
    </source>
</evidence>
<keyword evidence="3" id="KW-1185">Reference proteome</keyword>
<evidence type="ECO:0008006" key="4">
    <source>
        <dbReference type="Google" id="ProtNLM"/>
    </source>
</evidence>